<gene>
    <name evidence="2" type="ORF">UFOPK3482_00375</name>
</gene>
<proteinExistence type="predicted"/>
<reference evidence="2" key="1">
    <citation type="submission" date="2020-05" db="EMBL/GenBank/DDBJ databases">
        <authorList>
            <person name="Chiriac C."/>
            <person name="Salcher M."/>
            <person name="Ghai R."/>
            <person name="Kavagutti S V."/>
        </authorList>
    </citation>
    <scope>NUCLEOTIDE SEQUENCE</scope>
</reference>
<accession>A0A6J7EQC0</accession>
<name>A0A6J7EQC0_9ZZZZ</name>
<evidence type="ECO:0000313" key="2">
    <source>
        <dbReference type="EMBL" id="CAB4883828.1"/>
    </source>
</evidence>
<organism evidence="2">
    <name type="scientific">freshwater metagenome</name>
    <dbReference type="NCBI Taxonomy" id="449393"/>
    <lineage>
        <taxon>unclassified sequences</taxon>
        <taxon>metagenomes</taxon>
        <taxon>ecological metagenomes</taxon>
    </lineage>
</organism>
<feature type="compositionally biased region" description="Basic residues" evidence="1">
    <location>
        <begin position="130"/>
        <end position="140"/>
    </location>
</feature>
<sequence>MGGAVAIVMLTTISTQSPLYADSIAHPSASPTPETFKGTIEQFKAARDIYMEELRIRSQQIKMINIAFRNAIEKTSMDYRNAMALAKNLDQRTLVASQRKAAVAAAIVARDSAIAALGAEPTPPPEPQKMKKAPGKSKNR</sequence>
<evidence type="ECO:0000256" key="1">
    <source>
        <dbReference type="SAM" id="MobiDB-lite"/>
    </source>
</evidence>
<dbReference type="AlphaFoldDB" id="A0A6J7EQC0"/>
<protein>
    <submittedName>
        <fullName evidence="2">Unannotated protein</fullName>
    </submittedName>
</protein>
<feature type="region of interest" description="Disordered" evidence="1">
    <location>
        <begin position="117"/>
        <end position="140"/>
    </location>
</feature>
<dbReference type="EMBL" id="CAFBLZ010000020">
    <property type="protein sequence ID" value="CAB4883828.1"/>
    <property type="molecule type" value="Genomic_DNA"/>
</dbReference>